<name>G0N5X8_CAEBE</name>
<feature type="chain" id="PRO_5003404693" evidence="2">
    <location>
        <begin position="20"/>
        <end position="266"/>
    </location>
</feature>
<evidence type="ECO:0000313" key="3">
    <source>
        <dbReference type="EMBL" id="EGT53423.1"/>
    </source>
</evidence>
<keyword evidence="4" id="KW-1185">Reference proteome</keyword>
<feature type="signal peptide" evidence="2">
    <location>
        <begin position="1"/>
        <end position="19"/>
    </location>
</feature>
<feature type="compositionally biased region" description="Polar residues" evidence="1">
    <location>
        <begin position="99"/>
        <end position="152"/>
    </location>
</feature>
<organism evidence="4">
    <name type="scientific">Caenorhabditis brenneri</name>
    <name type="common">Nematode worm</name>
    <dbReference type="NCBI Taxonomy" id="135651"/>
    <lineage>
        <taxon>Eukaryota</taxon>
        <taxon>Metazoa</taxon>
        <taxon>Ecdysozoa</taxon>
        <taxon>Nematoda</taxon>
        <taxon>Chromadorea</taxon>
        <taxon>Rhabditida</taxon>
        <taxon>Rhabditina</taxon>
        <taxon>Rhabditomorpha</taxon>
        <taxon>Rhabditoidea</taxon>
        <taxon>Rhabditidae</taxon>
        <taxon>Peloderinae</taxon>
        <taxon>Caenorhabditis</taxon>
    </lineage>
</organism>
<sequence length="266" mass="27555">MKFKEIFVLFFVNLCLCHADQSTPAPNVTPTTVDPNCATNKVDLALLDNPDLGVGGIVFDKPVFSTEGPNGTTRGPGEDPSSTEHQSESSTPSPVTVTAENLASSSGGQNESSTIPGSPTGEESSTPQPTLRTDQPGENPTTDSQSEHSNPASPTPQNPVTVSSENPTSPAGEQNDFSSTPGSPTAPTGQQSSSPQPSLGTDQPEGSTQYYLSTISALLPTTTSSPCTGALCFIQQVFQQLAAQLMAFLQEIFGPLLEALGITNIG</sequence>
<dbReference type="HOGENOM" id="CLU_1046726_0_0_1"/>
<dbReference type="AlphaFoldDB" id="G0N5X8"/>
<protein>
    <submittedName>
        <fullName evidence="3">Uncharacterized protein</fullName>
    </submittedName>
</protein>
<gene>
    <name evidence="3" type="ORF">CAEBREN_19985</name>
</gene>
<dbReference type="OMA" id="CHADQST"/>
<evidence type="ECO:0000256" key="2">
    <source>
        <dbReference type="SAM" id="SignalP"/>
    </source>
</evidence>
<accession>G0N5X8</accession>
<reference evidence="4" key="1">
    <citation type="submission" date="2011-07" db="EMBL/GenBank/DDBJ databases">
        <authorList>
            <consortium name="Caenorhabditis brenneri Sequencing and Analysis Consortium"/>
            <person name="Wilson R.K."/>
        </authorList>
    </citation>
    <scope>NUCLEOTIDE SEQUENCE [LARGE SCALE GENOMIC DNA]</scope>
    <source>
        <strain evidence="4">PB2801</strain>
    </source>
</reference>
<feature type="compositionally biased region" description="Polar residues" evidence="1">
    <location>
        <begin position="158"/>
        <end position="182"/>
    </location>
</feature>
<dbReference type="EMBL" id="GL379841">
    <property type="protein sequence ID" value="EGT53423.1"/>
    <property type="molecule type" value="Genomic_DNA"/>
</dbReference>
<evidence type="ECO:0000256" key="1">
    <source>
        <dbReference type="SAM" id="MobiDB-lite"/>
    </source>
</evidence>
<feature type="compositionally biased region" description="Low complexity" evidence="1">
    <location>
        <begin position="89"/>
        <end position="98"/>
    </location>
</feature>
<evidence type="ECO:0000313" key="4">
    <source>
        <dbReference type="Proteomes" id="UP000008068"/>
    </source>
</evidence>
<proteinExistence type="predicted"/>
<feature type="compositionally biased region" description="Low complexity" evidence="1">
    <location>
        <begin position="183"/>
        <end position="201"/>
    </location>
</feature>
<feature type="region of interest" description="Disordered" evidence="1">
    <location>
        <begin position="63"/>
        <end position="207"/>
    </location>
</feature>
<dbReference type="eggNOG" id="ENOG502TJ4U">
    <property type="taxonomic scope" value="Eukaryota"/>
</dbReference>
<dbReference type="InParanoid" id="G0N5X8"/>
<keyword evidence="2" id="KW-0732">Signal</keyword>
<dbReference type="Proteomes" id="UP000008068">
    <property type="component" value="Unassembled WGS sequence"/>
</dbReference>
<dbReference type="FunCoup" id="G0N5X8">
    <property type="interactions" value="371"/>
</dbReference>